<keyword evidence="2" id="KW-1185">Reference proteome</keyword>
<dbReference type="EMBL" id="CP143423">
    <property type="protein sequence ID" value="WVX49719.1"/>
    <property type="molecule type" value="Genomic_DNA"/>
</dbReference>
<reference evidence="2" key="2">
    <citation type="submission" date="2024-01" db="EMBL/GenBank/DDBJ databases">
        <title>Roseobacter fucihabitans sp. nov., isolated from the brown alga Fucus spiralis.</title>
        <authorList>
            <person name="Hahnke S."/>
            <person name="Berger M."/>
            <person name="Schlingloff A."/>
            <person name="Athale I."/>
            <person name="Neumann-Schaal M."/>
            <person name="Adenaya A."/>
            <person name="Poehlein A."/>
            <person name="Daniel R."/>
            <person name="Pertersen J."/>
            <person name="Brinkhoff T."/>
        </authorList>
    </citation>
    <scope>NUCLEOTIDE SEQUENCE [LARGE SCALE GENOMIC DNA]</scope>
    <source>
        <strain evidence="2">B14</strain>
    </source>
</reference>
<evidence type="ECO:0000313" key="2">
    <source>
        <dbReference type="Proteomes" id="UP001318682"/>
    </source>
</evidence>
<protein>
    <submittedName>
        <fullName evidence="1">Uncharacterized protein</fullName>
    </submittedName>
</protein>
<evidence type="ECO:0000313" key="1">
    <source>
        <dbReference type="EMBL" id="WVX49719.1"/>
    </source>
</evidence>
<dbReference type="Proteomes" id="UP001318682">
    <property type="component" value="Chromosome"/>
</dbReference>
<sequence>MQAMADASTQADQPPAQRLQNNLPLRAEPYASLQPANKPPARAVLQREYDGVKKLRIGVIYAGNTVPIFANQIPAQTYVWVLSNDMVGARELEGVTSGQNKSSPNEIITANKTNVAASKKQDENRSGGEVVGRVFQSGPFHIPRNGDVGGDRNKLDYSFWRFAALKSYGIWYASSEAAAKGWPDITSNKTLVETIDSDVPGMTGTTNAGKVTDDNPKEMKTDWLAVAGLYRWDWQDVKDHPTLHRLFGDKHATRDTALRAFSDQYTEAEGDARAAASSDIFKIYFPEPATRLSGPAITLLTTSGLGDMAVSAGTQIGHKRESIGMIAALVRLDVTKNTGSQSASKGKLSFNRSFETTTGLGKRDGAYASLFAQWYDKAKTPTEKLNKIDFATLSRAKEFDQSYLNDALAGNVLKWHNETYDAMSDDDSTKKRFFNPK</sequence>
<reference evidence="1 2" key="1">
    <citation type="submission" date="2015-07" db="EMBL/GenBank/DDBJ databases">
        <authorList>
            <person name="Voget S."/>
            <person name="Dogs M."/>
            <person name="Brinkhoff T.H."/>
            <person name="Daniel R."/>
        </authorList>
    </citation>
    <scope>NUCLEOTIDE SEQUENCE [LARGE SCALE GENOMIC DNA]</scope>
    <source>
        <strain evidence="1 2">B14</strain>
    </source>
</reference>
<organism evidence="1 2">
    <name type="scientific">Roseobacter fucihabitans</name>
    <dbReference type="NCBI Taxonomy" id="1537242"/>
    <lineage>
        <taxon>Bacteria</taxon>
        <taxon>Pseudomonadati</taxon>
        <taxon>Pseudomonadota</taxon>
        <taxon>Alphaproteobacteria</taxon>
        <taxon>Rhodobacterales</taxon>
        <taxon>Roseobacteraceae</taxon>
        <taxon>Roseobacter</taxon>
    </lineage>
</organism>
<accession>A0ABZ2BYD9</accession>
<gene>
    <name evidence="1" type="ORF">ROLI_028140</name>
</gene>
<proteinExistence type="predicted"/>
<name>A0ABZ2BYD9_9RHOB</name>